<accession>A0A645FAD8</accession>
<feature type="transmembrane region" description="Helical" evidence="1">
    <location>
        <begin position="53"/>
        <end position="72"/>
    </location>
</feature>
<dbReference type="EMBL" id="VSSQ01056439">
    <property type="protein sequence ID" value="MPN10299.1"/>
    <property type="molecule type" value="Genomic_DNA"/>
</dbReference>
<keyword evidence="1" id="KW-1133">Transmembrane helix</keyword>
<organism evidence="2">
    <name type="scientific">bioreactor metagenome</name>
    <dbReference type="NCBI Taxonomy" id="1076179"/>
    <lineage>
        <taxon>unclassified sequences</taxon>
        <taxon>metagenomes</taxon>
        <taxon>ecological metagenomes</taxon>
    </lineage>
</organism>
<proteinExistence type="predicted"/>
<evidence type="ECO:0000313" key="2">
    <source>
        <dbReference type="EMBL" id="MPN10299.1"/>
    </source>
</evidence>
<protein>
    <submittedName>
        <fullName evidence="2">Uncharacterized protein</fullName>
    </submittedName>
</protein>
<gene>
    <name evidence="2" type="ORF">SDC9_157594</name>
</gene>
<evidence type="ECO:0000256" key="1">
    <source>
        <dbReference type="SAM" id="Phobius"/>
    </source>
</evidence>
<sequence length="140" mass="16295">MYGLMRFQTTLQPSAMIRKTRLKTLKNTGLLIFMWLVKKSYVSIRLFGLQCLWHLICLFLSRYLAMVGLLLMAAKCQNQKAMLLILKCLLTDTVLTRYVISYFVKSLSDKMATSQTRLLFRELIQTLPMILVTLYQEQSA</sequence>
<dbReference type="AlphaFoldDB" id="A0A645FAD8"/>
<reference evidence="2" key="1">
    <citation type="submission" date="2019-08" db="EMBL/GenBank/DDBJ databases">
        <authorList>
            <person name="Kucharzyk K."/>
            <person name="Murdoch R.W."/>
            <person name="Higgins S."/>
            <person name="Loffler F."/>
        </authorList>
    </citation>
    <scope>NUCLEOTIDE SEQUENCE</scope>
</reference>
<keyword evidence="1" id="KW-0472">Membrane</keyword>
<comment type="caution">
    <text evidence="2">The sequence shown here is derived from an EMBL/GenBank/DDBJ whole genome shotgun (WGS) entry which is preliminary data.</text>
</comment>
<name>A0A645FAD8_9ZZZZ</name>
<keyword evidence="1" id="KW-0812">Transmembrane</keyword>